<dbReference type="InterPro" id="IPR003795">
    <property type="entry name" value="DUF192"/>
</dbReference>
<proteinExistence type="predicted"/>
<dbReference type="Pfam" id="PF02643">
    <property type="entry name" value="DUF192"/>
    <property type="match status" value="1"/>
</dbReference>
<dbReference type="KEGG" id="reu:Reut_A2759"/>
<sequence>MRLRRASAAPCERQVARQPAFFVSAGPPYPCRSVFAGVRYACGCLRISRRIAMRTLTKTPLSRCMLVAAAFSGLAHAQSALPVVPLTAGMYAIQAEVASTPAAREQGLMYRKSMPANAGMLFVFEQKAGHCFWMKNTDLPLSIAFLADDGSIVNIEDMAPQTQDNHCPKAAIRYALEMNKGWFAQKGIRAGAKIGGLPQPR</sequence>
<dbReference type="STRING" id="264198.Reut_A2759"/>
<dbReference type="PANTHER" id="PTHR37953:SF1">
    <property type="entry name" value="UPF0127 PROTEIN MJ1496"/>
    <property type="match status" value="1"/>
</dbReference>
<dbReference type="EMBL" id="CP000090">
    <property type="protein sequence ID" value="AAZ62120.1"/>
    <property type="molecule type" value="Genomic_DNA"/>
</dbReference>
<protein>
    <submittedName>
        <fullName evidence="1">Uncharacterized protein</fullName>
    </submittedName>
</protein>
<reference evidence="1" key="1">
    <citation type="submission" date="2005-08" db="EMBL/GenBank/DDBJ databases">
        <title>Complete sequence of Chromosome1 of Ralstonia eutropha JMP134.</title>
        <authorList>
            <person name="Copeland A."/>
            <person name="Lucas S."/>
            <person name="Lapidus A."/>
            <person name="Barry K."/>
            <person name="Detter J.C."/>
            <person name="Glavina T."/>
            <person name="Hammon N."/>
            <person name="Israni S."/>
            <person name="Pitluck S."/>
            <person name="Goltsman E."/>
            <person name="Martinez M."/>
            <person name="Schmutz J."/>
            <person name="Larimer F."/>
            <person name="Land M."/>
            <person name="Lykidis A."/>
            <person name="Richardson P."/>
        </authorList>
    </citation>
    <scope>NUCLEOTIDE SEQUENCE</scope>
    <source>
        <strain evidence="1">JMP134</strain>
    </source>
</reference>
<organism evidence="1">
    <name type="scientific">Cupriavidus pinatubonensis (strain JMP 134 / LMG 1197)</name>
    <name type="common">Cupriavidus necator (strain JMP 134)</name>
    <dbReference type="NCBI Taxonomy" id="264198"/>
    <lineage>
        <taxon>Bacteria</taxon>
        <taxon>Pseudomonadati</taxon>
        <taxon>Pseudomonadota</taxon>
        <taxon>Betaproteobacteria</taxon>
        <taxon>Burkholderiales</taxon>
        <taxon>Burkholderiaceae</taxon>
        <taxon>Cupriavidus</taxon>
    </lineage>
</organism>
<name>Q46XL3_CUPPJ</name>
<dbReference type="Gene3D" id="2.60.120.1140">
    <property type="entry name" value="Protein of unknown function DUF192"/>
    <property type="match status" value="1"/>
</dbReference>
<dbReference type="InterPro" id="IPR038695">
    <property type="entry name" value="Saro_0823-like_sf"/>
</dbReference>
<dbReference type="AlphaFoldDB" id="Q46XL3"/>
<gene>
    <name evidence="1" type="ordered locus">Reut_A2759</name>
</gene>
<dbReference type="PANTHER" id="PTHR37953">
    <property type="entry name" value="UPF0127 PROTEIN MJ1496"/>
    <property type="match status" value="1"/>
</dbReference>
<dbReference type="HOGENOM" id="CLU_097039_0_0_4"/>
<accession>Q46XL3</accession>
<dbReference type="eggNOG" id="COG1430">
    <property type="taxonomic scope" value="Bacteria"/>
</dbReference>
<evidence type="ECO:0000313" key="1">
    <source>
        <dbReference type="EMBL" id="AAZ62120.1"/>
    </source>
</evidence>